<proteinExistence type="predicted"/>
<accession>A0ABR7Q055</accession>
<feature type="signal peptide" evidence="1">
    <location>
        <begin position="1"/>
        <end position="20"/>
    </location>
</feature>
<dbReference type="Proteomes" id="UP000736373">
    <property type="component" value="Unassembled WGS sequence"/>
</dbReference>
<reference evidence="2 3" key="1">
    <citation type="submission" date="2019-09" db="EMBL/GenBank/DDBJ databases">
        <title>Paraburkholderia podalyriae sp. nov., A South African Podalyria-associated rhizobium.</title>
        <authorList>
            <person name="Mavima L."/>
            <person name="Beukes C.W."/>
            <person name="Palmer M."/>
            <person name="De Meyer S.E."/>
            <person name="James E.K."/>
            <person name="Maluk M."/>
            <person name="Avontuur J.R."/>
            <person name="Chan W.Y."/>
            <person name="Venter S.N."/>
            <person name="Steenkamp E.T."/>
        </authorList>
    </citation>
    <scope>NUCLEOTIDE SEQUENCE [LARGE SCALE GENOMIC DNA]</scope>
    <source>
        <strain evidence="2 3">WC7.3b</strain>
    </source>
</reference>
<organism evidence="2 3">
    <name type="scientific">Paraburkholderia podalyriae</name>
    <dbReference type="NCBI Taxonomy" id="1938811"/>
    <lineage>
        <taxon>Bacteria</taxon>
        <taxon>Pseudomonadati</taxon>
        <taxon>Pseudomonadota</taxon>
        <taxon>Betaproteobacteria</taxon>
        <taxon>Burkholderiales</taxon>
        <taxon>Burkholderiaceae</taxon>
        <taxon>Paraburkholderia</taxon>
    </lineage>
</organism>
<name>A0ABR7Q055_9BURK</name>
<dbReference type="EMBL" id="VZQQ01000072">
    <property type="protein sequence ID" value="MBC8751920.1"/>
    <property type="molecule type" value="Genomic_DNA"/>
</dbReference>
<gene>
    <name evidence="2" type="ORF">F6X42_37265</name>
</gene>
<sequence>METFLMLLVAAGTSSLCACTAAPQTHVATPRPVIVVHAPGGEPGDFRVCPDGRVITYPLSRPKTCS</sequence>
<evidence type="ECO:0000256" key="1">
    <source>
        <dbReference type="SAM" id="SignalP"/>
    </source>
</evidence>
<evidence type="ECO:0000313" key="2">
    <source>
        <dbReference type="EMBL" id="MBC8751920.1"/>
    </source>
</evidence>
<protein>
    <recommendedName>
        <fullName evidence="4">Lipoprotein</fullName>
    </recommendedName>
</protein>
<keyword evidence="1" id="KW-0732">Signal</keyword>
<keyword evidence="3" id="KW-1185">Reference proteome</keyword>
<feature type="chain" id="PRO_5047054817" description="Lipoprotein" evidence="1">
    <location>
        <begin position="21"/>
        <end position="66"/>
    </location>
</feature>
<evidence type="ECO:0000313" key="3">
    <source>
        <dbReference type="Proteomes" id="UP000736373"/>
    </source>
</evidence>
<evidence type="ECO:0008006" key="4">
    <source>
        <dbReference type="Google" id="ProtNLM"/>
    </source>
</evidence>
<comment type="caution">
    <text evidence="2">The sequence shown here is derived from an EMBL/GenBank/DDBJ whole genome shotgun (WGS) entry which is preliminary data.</text>
</comment>